<feature type="region of interest" description="Disordered" evidence="1">
    <location>
        <begin position="327"/>
        <end position="529"/>
    </location>
</feature>
<reference evidence="2 3" key="2">
    <citation type="journal article" date="2015" name="Eukaryot. Cell">
        <title>Genetic mapping reveals that sinefungin resistance in Toxoplasma gondii is controlled by a putative amino acid transporter locus that can be used as a negative selectable marker.</title>
        <authorList>
            <person name="Behnke M.S."/>
            <person name="Khan A."/>
            <person name="Sibley L.D."/>
        </authorList>
    </citation>
    <scope>NUCLEOTIDE SEQUENCE [LARGE SCALE GENOMIC DNA]</scope>
    <source>
        <strain evidence="2 3">VAND</strain>
    </source>
</reference>
<organism evidence="2 3">
    <name type="scientific">Toxoplasma gondii VAND</name>
    <dbReference type="NCBI Taxonomy" id="933077"/>
    <lineage>
        <taxon>Eukaryota</taxon>
        <taxon>Sar</taxon>
        <taxon>Alveolata</taxon>
        <taxon>Apicomplexa</taxon>
        <taxon>Conoidasida</taxon>
        <taxon>Coccidia</taxon>
        <taxon>Eucoccidiorida</taxon>
        <taxon>Eimeriorina</taxon>
        <taxon>Sarcocystidae</taxon>
        <taxon>Toxoplasma</taxon>
    </lineage>
</organism>
<feature type="compositionally biased region" description="Basic residues" evidence="1">
    <location>
        <begin position="695"/>
        <end position="704"/>
    </location>
</feature>
<evidence type="ECO:0000256" key="1">
    <source>
        <dbReference type="SAM" id="MobiDB-lite"/>
    </source>
</evidence>
<dbReference type="OrthoDB" id="10595351at2759"/>
<feature type="compositionally biased region" description="Low complexity" evidence="1">
    <location>
        <begin position="563"/>
        <end position="603"/>
    </location>
</feature>
<reference evidence="2 3" key="1">
    <citation type="submission" date="2014-08" db="EMBL/GenBank/DDBJ databases">
        <authorList>
            <person name="Sibley D."/>
            <person name="Venepally P."/>
            <person name="Karamycheva S."/>
            <person name="Hadjithomas M."/>
            <person name="Khan A."/>
            <person name="Brunk B."/>
            <person name="Roos D."/>
            <person name="Caler E."/>
            <person name="Lorenzi H."/>
        </authorList>
    </citation>
    <scope>NUCLEOTIDE SEQUENCE [LARGE SCALE GENOMIC DNA]</scope>
    <source>
        <strain evidence="2 3">VAND</strain>
    </source>
</reference>
<sequence length="719" mass="74331">MQALEHYLTGFLFLPDGHGQAEKWCKPRPPMKCTGTTRGCIRSTAFSRCKRGSQLVISTGVSGRSCSHASLPAWAALSVAGRKKGPAAEAAVRGMGQGMNQDRLKSVDACTTKTPFGTGDEQVTLRTPRTGSGRWPSLILQVSASETRPTTTTVGAVSTGSVTVSSGGGVQRSLRRLLPRTTQGPSPSAPVAVVFQTPLSGQLTPTAPTATLGIASALVPGGLRSSTPQILSGPTSPSVLPVLSVAAPGHPPARAGAQPVLVVTTAQASTPQPPQMLVVTHPSGGQPPSSYTVPTYVVSQGGNGFGAGCDGSPVGCFPPVRQLLLERPPRPQVSPPRVTSMPSSISFQGSPTQQPQSPPSRGSPTQQPQSPPSRGSPTQQPQSPPSRGSPTQQPQSPPSRGSPTQQPQSPPSRGSPTQQPQSPPSRGSPTQQPQSPPFRGSPTQQPQSPPSRGSPTQLPQSPPFRGSPTQQPQSENVHFGVSTPLHVAQSKGSPRLPPSQEVGRLQRMRRRSSPSYSDRPGSSSSPPLGLMRIFMDVLLGNLERSLGLPSPPLGPQWRPFPRTSTSGATGAAGPSEAASSSGVSHPSGATSSEVSGSSGAPSPLRAELEPSEVVAGRSGAMATSSKESTPSPSGCGSSCSSAYAVAPDSRSANSPREVDRPVAFLKRKLRRSWGEEEEDGKSGSDSDGSSNNPTWKHKKFRRGSPRNDDDGSQGGASDV</sequence>
<dbReference type="VEuPathDB" id="ToxoDB:TGVAND_294970"/>
<feature type="compositionally biased region" description="Low complexity" evidence="1">
    <location>
        <begin position="513"/>
        <end position="527"/>
    </location>
</feature>
<comment type="caution">
    <text evidence="2">The sequence shown here is derived from an EMBL/GenBank/DDBJ whole genome shotgun (WGS) entry which is preliminary data.</text>
</comment>
<feature type="region of interest" description="Disordered" evidence="1">
    <location>
        <begin position="544"/>
        <end position="719"/>
    </location>
</feature>
<dbReference type="Proteomes" id="UP000028840">
    <property type="component" value="Unassembled WGS sequence"/>
</dbReference>
<dbReference type="EMBL" id="AEYJ02001286">
    <property type="protein sequence ID" value="KFH03433.1"/>
    <property type="molecule type" value="Genomic_DNA"/>
</dbReference>
<evidence type="ECO:0000313" key="3">
    <source>
        <dbReference type="Proteomes" id="UP000028840"/>
    </source>
</evidence>
<feature type="compositionally biased region" description="Low complexity" evidence="1">
    <location>
        <begin position="440"/>
        <end position="457"/>
    </location>
</feature>
<feature type="compositionally biased region" description="Polar residues" evidence="1">
    <location>
        <begin position="467"/>
        <end position="476"/>
    </location>
</feature>
<evidence type="ECO:0000313" key="2">
    <source>
        <dbReference type="EMBL" id="KFH03433.1"/>
    </source>
</evidence>
<name>A0A086PSV1_TOXGO</name>
<feature type="compositionally biased region" description="Low complexity" evidence="1">
    <location>
        <begin position="630"/>
        <end position="641"/>
    </location>
</feature>
<protein>
    <submittedName>
        <fullName evidence="2">Uncharacterized protein</fullName>
    </submittedName>
</protein>
<feature type="region of interest" description="Disordered" evidence="1">
    <location>
        <begin position="112"/>
        <end position="134"/>
    </location>
</feature>
<dbReference type="AlphaFoldDB" id="A0A086PSV1"/>
<accession>A0A086PSV1</accession>
<proteinExistence type="predicted"/>
<gene>
    <name evidence="2" type="ORF">TGVAND_294970</name>
</gene>
<feature type="compositionally biased region" description="Low complexity" evidence="1">
    <location>
        <begin position="348"/>
        <end position="433"/>
    </location>
</feature>